<gene>
    <name evidence="2" type="ORF">GTA08_BOTSDO07978</name>
</gene>
<evidence type="ECO:0000313" key="2">
    <source>
        <dbReference type="EMBL" id="KAF4304053.1"/>
    </source>
</evidence>
<keyword evidence="3" id="KW-1185">Reference proteome</keyword>
<reference evidence="2" key="1">
    <citation type="submission" date="2020-04" db="EMBL/GenBank/DDBJ databases">
        <title>Genome Assembly and Annotation of Botryosphaeria dothidea sdau 11-99, a Latent Pathogen of Apple Fruit Ring Rot in China.</title>
        <authorList>
            <person name="Yu C."/>
            <person name="Diao Y."/>
            <person name="Lu Q."/>
            <person name="Zhao J."/>
            <person name="Cui S."/>
            <person name="Peng C."/>
            <person name="He B."/>
            <person name="Liu H."/>
        </authorList>
    </citation>
    <scope>NUCLEOTIDE SEQUENCE [LARGE SCALE GENOMIC DNA]</scope>
    <source>
        <strain evidence="2">Sdau11-99</strain>
    </source>
</reference>
<dbReference type="PANTHER" id="PTHR38790">
    <property type="entry name" value="2EXR DOMAIN-CONTAINING PROTEIN-RELATED"/>
    <property type="match status" value="1"/>
</dbReference>
<name>A0A8H4IRU8_9PEZI</name>
<sequence>MAHQGGVVTQSLTQISQGSALNSHADAAQIAHIWLTMPSKTEQHINLPIRSASDERTTRTTTERPGRPLPGPTTPAGDRQPAADHPGKQAAARRTADQTGNSKSSPVAADPNEYSQLQSPLFGKLPAELRLLVWEHALTPKEGIDRPTVAVSLLETCRRAYDETNMMLFQQNQVRAHLLRSPLPGTKEHWTRLLSPAKQAATHLNLYVQPGASTSWGWNLLRWTKLADFRPATLQLTIWFTSGIGWWNHYSKDILKSVTAMRGIQNCILEFRTERDRFPEFDKRIQELQEKVIKLADKTTLVWDGHPPEYLEGSRVMMANAFGRPDSLPEKQQPRWISCQDPEKDGEREMLAIILRWQAAPAVLDGPSP</sequence>
<proteinExistence type="predicted"/>
<feature type="compositionally biased region" description="Basic and acidic residues" evidence="1">
    <location>
        <begin position="52"/>
        <end position="66"/>
    </location>
</feature>
<comment type="caution">
    <text evidence="2">The sequence shown here is derived from an EMBL/GenBank/DDBJ whole genome shotgun (WGS) entry which is preliminary data.</text>
</comment>
<feature type="region of interest" description="Disordered" evidence="1">
    <location>
        <begin position="45"/>
        <end position="113"/>
    </location>
</feature>
<dbReference type="Proteomes" id="UP000572817">
    <property type="component" value="Unassembled WGS sequence"/>
</dbReference>
<dbReference type="EMBL" id="WWBZ02000051">
    <property type="protein sequence ID" value="KAF4304053.1"/>
    <property type="molecule type" value="Genomic_DNA"/>
</dbReference>
<accession>A0A8H4IRU8</accession>
<dbReference type="AlphaFoldDB" id="A0A8H4IRU8"/>
<protein>
    <submittedName>
        <fullName evidence="2">Uncharacterized protein</fullName>
    </submittedName>
</protein>
<evidence type="ECO:0000313" key="3">
    <source>
        <dbReference type="Proteomes" id="UP000572817"/>
    </source>
</evidence>
<evidence type="ECO:0000256" key="1">
    <source>
        <dbReference type="SAM" id="MobiDB-lite"/>
    </source>
</evidence>
<organism evidence="2 3">
    <name type="scientific">Botryosphaeria dothidea</name>
    <dbReference type="NCBI Taxonomy" id="55169"/>
    <lineage>
        <taxon>Eukaryota</taxon>
        <taxon>Fungi</taxon>
        <taxon>Dikarya</taxon>
        <taxon>Ascomycota</taxon>
        <taxon>Pezizomycotina</taxon>
        <taxon>Dothideomycetes</taxon>
        <taxon>Dothideomycetes incertae sedis</taxon>
        <taxon>Botryosphaeriales</taxon>
        <taxon>Botryosphaeriaceae</taxon>
        <taxon>Botryosphaeria</taxon>
    </lineage>
</organism>
<dbReference type="OrthoDB" id="3900758at2759"/>